<sequence length="68" mass="7908">MSERKSWFRRMAEAFRPLGDVADTLRPLEGSAAYPEPPRLVVPEDLKRAIDEENLKKARRKAREGKRD</sequence>
<organism evidence="1 2">
    <name type="scientific">Nocardioides marmorisolisilvae</name>
    <dbReference type="NCBI Taxonomy" id="1542737"/>
    <lineage>
        <taxon>Bacteria</taxon>
        <taxon>Bacillati</taxon>
        <taxon>Actinomycetota</taxon>
        <taxon>Actinomycetes</taxon>
        <taxon>Propionibacteriales</taxon>
        <taxon>Nocardioidaceae</taxon>
        <taxon>Nocardioides</taxon>
    </lineage>
</organism>
<dbReference type="AlphaFoldDB" id="A0A3N0DS52"/>
<dbReference type="RefSeq" id="WP_123232964.1">
    <property type="nucleotide sequence ID" value="NZ_RJSG01000002.1"/>
</dbReference>
<gene>
    <name evidence="1" type="ORF">EFL95_05055</name>
</gene>
<name>A0A3N0DS52_9ACTN</name>
<dbReference type="Proteomes" id="UP000277094">
    <property type="component" value="Unassembled WGS sequence"/>
</dbReference>
<evidence type="ECO:0000313" key="2">
    <source>
        <dbReference type="Proteomes" id="UP000277094"/>
    </source>
</evidence>
<accession>A0A3N0DS52</accession>
<dbReference type="EMBL" id="RJSG01000002">
    <property type="protein sequence ID" value="RNL78465.1"/>
    <property type="molecule type" value="Genomic_DNA"/>
</dbReference>
<evidence type="ECO:0000313" key="1">
    <source>
        <dbReference type="EMBL" id="RNL78465.1"/>
    </source>
</evidence>
<comment type="caution">
    <text evidence="1">The sequence shown here is derived from an EMBL/GenBank/DDBJ whole genome shotgun (WGS) entry which is preliminary data.</text>
</comment>
<keyword evidence="2" id="KW-1185">Reference proteome</keyword>
<reference evidence="1 2" key="1">
    <citation type="submission" date="2018-11" db="EMBL/GenBank/DDBJ databases">
        <authorList>
            <person name="Li F."/>
        </authorList>
    </citation>
    <scope>NUCLEOTIDE SEQUENCE [LARGE SCALE GENOMIC DNA]</scope>
    <source>
        <strain evidence="1 2">KIS18-7</strain>
    </source>
</reference>
<proteinExistence type="predicted"/>
<protein>
    <submittedName>
        <fullName evidence="1">Uncharacterized protein</fullName>
    </submittedName>
</protein>